<protein>
    <recommendedName>
        <fullName evidence="4">Recombinase RecT</fullName>
    </recommendedName>
</protein>
<dbReference type="GO" id="GO:0006259">
    <property type="term" value="P:DNA metabolic process"/>
    <property type="evidence" value="ECO:0007669"/>
    <property type="project" value="InterPro"/>
</dbReference>
<proteinExistence type="predicted"/>
<dbReference type="Pfam" id="PF03837">
    <property type="entry name" value="RecT"/>
    <property type="match status" value="1"/>
</dbReference>
<sequence>MTIMDLLNDPKMKSQIQRALPNGMSAERIARIALTALRMNPQLQECSPQSFAAALMTSAQLGLEPNTPLGHAWLIPRKNHGKMEVQFELGYKGMLDLVRRSGMITAIFAEEVREKDEFEFEYGTNPYLKHKPYLGGDRGKVLFYYAVATFKDGGYAFKVMSIPEIEEARKLSQSANSPYSPWNRFYDEMAKKTVLKRLCKYLPLSIEVQRNLAQDETIRTQIEADDILDLPNENEFEVVEVEEIPGEEEKEEAKEGPFPNKALRESPTPLT</sequence>
<dbReference type="NCBIfam" id="NF007351">
    <property type="entry name" value="PRK09846.1"/>
    <property type="match status" value="1"/>
</dbReference>
<dbReference type="PATRIC" id="fig|1330330.3.peg.117"/>
<organism evidence="2 3">
    <name type="scientific">Kosmotoga pacifica</name>
    <dbReference type="NCBI Taxonomy" id="1330330"/>
    <lineage>
        <taxon>Bacteria</taxon>
        <taxon>Thermotogati</taxon>
        <taxon>Thermotogota</taxon>
        <taxon>Thermotogae</taxon>
        <taxon>Kosmotogales</taxon>
        <taxon>Kosmotogaceae</taxon>
        <taxon>Kosmotoga</taxon>
    </lineage>
</organism>
<gene>
    <name evidence="2" type="ORF">IX53_00620</name>
</gene>
<keyword evidence="3" id="KW-1185">Reference proteome</keyword>
<evidence type="ECO:0008006" key="4">
    <source>
        <dbReference type="Google" id="ProtNLM"/>
    </source>
</evidence>
<dbReference type="STRING" id="1330330.IX53_00620"/>
<accession>A0A0G2Z994</accession>
<dbReference type="Proteomes" id="UP000035159">
    <property type="component" value="Chromosome"/>
</dbReference>
<dbReference type="InterPro" id="IPR004590">
    <property type="entry name" value="ssDNA_annealing_RecT"/>
</dbReference>
<name>A0A0G2Z994_9BACT</name>
<dbReference type="InterPro" id="IPR018330">
    <property type="entry name" value="RecT_fam"/>
</dbReference>
<evidence type="ECO:0000313" key="2">
    <source>
        <dbReference type="EMBL" id="AKI98175.1"/>
    </source>
</evidence>
<dbReference type="EMBL" id="CP011232">
    <property type="protein sequence ID" value="AKI98175.1"/>
    <property type="molecule type" value="Genomic_DNA"/>
</dbReference>
<feature type="region of interest" description="Disordered" evidence="1">
    <location>
        <begin position="244"/>
        <end position="271"/>
    </location>
</feature>
<reference evidence="2 3" key="1">
    <citation type="submission" date="2015-04" db="EMBL/GenBank/DDBJ databases">
        <title>Complete Genome Sequence of Kosmotoga pacifica SLHLJ1.</title>
        <authorList>
            <person name="Jiang L.J."/>
            <person name="Shao Z.Z."/>
            <person name="Jebbar M."/>
        </authorList>
    </citation>
    <scope>NUCLEOTIDE SEQUENCE [LARGE SCALE GENOMIC DNA]</scope>
    <source>
        <strain evidence="2 3">SLHLJ1</strain>
    </source>
</reference>
<dbReference type="AlphaFoldDB" id="A0A0G2Z994"/>
<dbReference type="GO" id="GO:0003677">
    <property type="term" value="F:DNA binding"/>
    <property type="evidence" value="ECO:0007669"/>
    <property type="project" value="InterPro"/>
</dbReference>
<evidence type="ECO:0000313" key="3">
    <source>
        <dbReference type="Proteomes" id="UP000035159"/>
    </source>
</evidence>
<evidence type="ECO:0000256" key="1">
    <source>
        <dbReference type="SAM" id="MobiDB-lite"/>
    </source>
</evidence>
<dbReference type="NCBIfam" id="TIGR00616">
    <property type="entry name" value="rect"/>
    <property type="match status" value="1"/>
</dbReference>
<dbReference type="KEGG" id="kpf:IX53_00620"/>